<name>A0AAE4T312_9EURY</name>
<proteinExistence type="predicted"/>
<evidence type="ECO:0000313" key="2">
    <source>
        <dbReference type="Proteomes" id="UP001245683"/>
    </source>
</evidence>
<dbReference type="EMBL" id="JAVDZE010000001">
    <property type="protein sequence ID" value="MDV3103266.1"/>
    <property type="molecule type" value="Genomic_DNA"/>
</dbReference>
<gene>
    <name evidence="1" type="ORF">RBI02_01720</name>
</gene>
<accession>A0AAE4T312</accession>
<comment type="caution">
    <text evidence="1">The sequence shown here is derived from an EMBL/GenBank/DDBJ whole genome shotgun (WGS) entry which is preliminary data.</text>
</comment>
<reference evidence="1 2" key="1">
    <citation type="submission" date="2023-08" db="EMBL/GenBank/DDBJ databases">
        <title>Draft genome sequence of Thermococcus waiotapuensis WT1T, a thermophilic sulphur-dependent archaeon from order Thermococcales.</title>
        <authorList>
            <person name="Manners S.H."/>
            <person name="Carere C.R."/>
            <person name="Dhami M.K."/>
            <person name="Dobson R.C.J."/>
            <person name="Stott M.B."/>
        </authorList>
    </citation>
    <scope>NUCLEOTIDE SEQUENCE [LARGE SCALE GENOMIC DNA]</scope>
    <source>
        <strain evidence="1 2">WT1</strain>
    </source>
</reference>
<keyword evidence="2" id="KW-1185">Reference proteome</keyword>
<sequence length="169" mass="19816">MNREVVIVTEDTYGGEFFKRLIDRLKKEGLANIELKKLSGRRNPIHAPYLCNSKLEKILRASELSKPDFILLVYDGDGPSNYASRKQDVEKHIPHSIETPVKILLFEYEIGRWVCRSLGYNWTIKPSDELKRREGYAKHKLPEYVDKLDFNKLRNNCKSFREFLKIVGE</sequence>
<dbReference type="AlphaFoldDB" id="A0AAE4T312"/>
<evidence type="ECO:0000313" key="1">
    <source>
        <dbReference type="EMBL" id="MDV3103266.1"/>
    </source>
</evidence>
<dbReference type="RefSeq" id="WP_315339785.1">
    <property type="nucleotide sequence ID" value="NZ_JAVDZE010000001.1"/>
</dbReference>
<organism evidence="1 2">
    <name type="scientific">Thermococcus waiotapuensis</name>
    <dbReference type="NCBI Taxonomy" id="90909"/>
    <lineage>
        <taxon>Archaea</taxon>
        <taxon>Methanobacteriati</taxon>
        <taxon>Methanobacteriota</taxon>
        <taxon>Thermococci</taxon>
        <taxon>Thermococcales</taxon>
        <taxon>Thermococcaceae</taxon>
        <taxon>Thermococcus</taxon>
    </lineage>
</organism>
<dbReference type="Proteomes" id="UP001245683">
    <property type="component" value="Unassembled WGS sequence"/>
</dbReference>
<protein>
    <submittedName>
        <fullName evidence="1">Uncharacterized protein</fullName>
    </submittedName>
</protein>